<dbReference type="AlphaFoldDB" id="A0A4S4N6A0"/>
<feature type="compositionally biased region" description="Basic residues" evidence="2">
    <location>
        <begin position="374"/>
        <end position="391"/>
    </location>
</feature>
<evidence type="ECO:0000256" key="2">
    <source>
        <dbReference type="SAM" id="MobiDB-lite"/>
    </source>
</evidence>
<feature type="region of interest" description="Disordered" evidence="2">
    <location>
        <begin position="363"/>
        <end position="518"/>
    </location>
</feature>
<name>A0A4S4N6A0_9APHY</name>
<evidence type="ECO:0000256" key="1">
    <source>
        <dbReference type="PIRSR" id="PIRSR632852-1"/>
    </source>
</evidence>
<dbReference type="Proteomes" id="UP000308730">
    <property type="component" value="Unassembled WGS sequence"/>
</dbReference>
<dbReference type="GO" id="GO:0008198">
    <property type="term" value="F:ferrous iron binding"/>
    <property type="evidence" value="ECO:0007669"/>
    <property type="project" value="TreeGrafter"/>
</dbReference>
<organism evidence="4 5">
    <name type="scientific">Antrodiella citrinella</name>
    <dbReference type="NCBI Taxonomy" id="2447956"/>
    <lineage>
        <taxon>Eukaryota</taxon>
        <taxon>Fungi</taxon>
        <taxon>Dikarya</taxon>
        <taxon>Basidiomycota</taxon>
        <taxon>Agaricomycotina</taxon>
        <taxon>Agaricomycetes</taxon>
        <taxon>Polyporales</taxon>
        <taxon>Steccherinaceae</taxon>
        <taxon>Antrodiella</taxon>
    </lineage>
</organism>
<dbReference type="InterPro" id="IPR027450">
    <property type="entry name" value="AlkB-like"/>
</dbReference>
<dbReference type="InterPro" id="IPR032852">
    <property type="entry name" value="ALKBH2"/>
</dbReference>
<dbReference type="PANTHER" id="PTHR31573">
    <property type="entry name" value="ALPHA-KETOGLUTARATE-DEPENDENT DIOXYGENASE ALKB HOMOLOG 2"/>
    <property type="match status" value="1"/>
</dbReference>
<accession>A0A4S4N6A0</accession>
<dbReference type="InterPro" id="IPR037151">
    <property type="entry name" value="AlkB-like_sf"/>
</dbReference>
<feature type="binding site" evidence="1">
    <location>
        <position position="960"/>
    </location>
    <ligand>
        <name>2-oxoglutarate</name>
        <dbReference type="ChEBI" id="CHEBI:16810"/>
    </ligand>
</feature>
<evidence type="ECO:0000259" key="3">
    <source>
        <dbReference type="Pfam" id="PF13532"/>
    </source>
</evidence>
<keyword evidence="5" id="KW-1185">Reference proteome</keyword>
<dbReference type="SUPFAM" id="SSF51197">
    <property type="entry name" value="Clavaminate synthase-like"/>
    <property type="match status" value="1"/>
</dbReference>
<dbReference type="OrthoDB" id="2163491at2759"/>
<feature type="binding site" evidence="1">
    <location>
        <position position="969"/>
    </location>
    <ligand>
        <name>2-oxoglutarate</name>
        <dbReference type="ChEBI" id="CHEBI:16810"/>
    </ligand>
</feature>
<evidence type="ECO:0000313" key="4">
    <source>
        <dbReference type="EMBL" id="THH31340.1"/>
    </source>
</evidence>
<evidence type="ECO:0000313" key="5">
    <source>
        <dbReference type="Proteomes" id="UP000308730"/>
    </source>
</evidence>
<proteinExistence type="predicted"/>
<reference evidence="4 5" key="1">
    <citation type="submission" date="2019-02" db="EMBL/GenBank/DDBJ databases">
        <title>Genome sequencing of the rare red list fungi Antrodiella citrinella (Flaviporus citrinellus).</title>
        <authorList>
            <person name="Buettner E."/>
            <person name="Kellner H."/>
        </authorList>
    </citation>
    <scope>NUCLEOTIDE SEQUENCE [LARGE SCALE GENOMIC DNA]</scope>
    <source>
        <strain evidence="4 5">DSM 108506</strain>
    </source>
</reference>
<dbReference type="Pfam" id="PF13532">
    <property type="entry name" value="2OG-FeII_Oxy_2"/>
    <property type="match status" value="1"/>
</dbReference>
<feature type="compositionally biased region" description="Polar residues" evidence="2">
    <location>
        <begin position="234"/>
        <end position="253"/>
    </location>
</feature>
<feature type="region of interest" description="Disordered" evidence="2">
    <location>
        <begin position="191"/>
        <end position="294"/>
    </location>
</feature>
<feature type="region of interest" description="Disordered" evidence="2">
    <location>
        <begin position="310"/>
        <end position="348"/>
    </location>
</feature>
<feature type="compositionally biased region" description="Polar residues" evidence="2">
    <location>
        <begin position="446"/>
        <end position="457"/>
    </location>
</feature>
<feature type="compositionally biased region" description="Polar residues" evidence="2">
    <location>
        <begin position="573"/>
        <end position="595"/>
    </location>
</feature>
<dbReference type="GO" id="GO:0051747">
    <property type="term" value="F:cytosine C-5 DNA demethylase activity"/>
    <property type="evidence" value="ECO:0007669"/>
    <property type="project" value="TreeGrafter"/>
</dbReference>
<feature type="domain" description="Alpha-ketoglutarate-dependent dioxygenase AlkB-like" evidence="3">
    <location>
        <begin position="901"/>
        <end position="1039"/>
    </location>
</feature>
<feature type="region of interest" description="Disordered" evidence="2">
    <location>
        <begin position="572"/>
        <end position="600"/>
    </location>
</feature>
<feature type="compositionally biased region" description="Acidic residues" evidence="2">
    <location>
        <begin position="548"/>
        <end position="560"/>
    </location>
</feature>
<dbReference type="EMBL" id="SGPM01000050">
    <property type="protein sequence ID" value="THH31340.1"/>
    <property type="molecule type" value="Genomic_DNA"/>
</dbReference>
<gene>
    <name evidence="4" type="ORF">EUX98_g2852</name>
</gene>
<dbReference type="GO" id="GO:0006307">
    <property type="term" value="P:DNA alkylation repair"/>
    <property type="evidence" value="ECO:0007669"/>
    <property type="project" value="TreeGrafter"/>
</dbReference>
<feature type="compositionally biased region" description="Basic and acidic residues" evidence="2">
    <location>
        <begin position="310"/>
        <end position="321"/>
    </location>
</feature>
<comment type="caution">
    <text evidence="4">The sequence shown here is derived from an EMBL/GenBank/DDBJ whole genome shotgun (WGS) entry which is preliminary data.</text>
</comment>
<dbReference type="Gene3D" id="2.60.120.590">
    <property type="entry name" value="Alpha-ketoglutarate-dependent dioxygenase AlkB-like"/>
    <property type="match status" value="1"/>
</dbReference>
<feature type="binding site" evidence="1">
    <location>
        <position position="1035"/>
    </location>
    <ligand>
        <name>2-oxoglutarate</name>
        <dbReference type="ChEBI" id="CHEBI:16810"/>
    </ligand>
</feature>
<feature type="region of interest" description="Disordered" evidence="2">
    <location>
        <begin position="540"/>
        <end position="560"/>
    </location>
</feature>
<protein>
    <recommendedName>
        <fullName evidence="3">Alpha-ketoglutarate-dependent dioxygenase AlkB-like domain-containing protein</fullName>
    </recommendedName>
</protein>
<sequence length="1056" mass="117050">MLSLFIQLQAELDAVSCQHKPKSSVGTNNGLVIPESCFSPLRRVRRVASSLVVLPWSPDEAHVALSPSMDVLVDRSVLDKEPFCTLFVVHAEAAKETYGRRSTKSEVHISRKEFEDIDALGPAQAWLALAFASSEEEGGNIVDTSQVTDDLLNVYVQFHWRLHSISERHANDYLYNERKRRGFRFSLGKCTKRGRRVSPPGDPRENGEPSLSIPRRTRVEAATVSAKKKRATSEVGTFSTGPNASADRSSHTPNPAKEKKTRKKKKDKLAQGPTAPLRTQPSRPASHRDNLSRMMIQETDVVMNLRRGRDLGLDHSPKESLSDSGPVSLKKVKNVSSDTSQDKKASTSTEAIPMEVADTVVMRKNPPPTASTRTVKKPTLPRKPKKTRPKNLKAAGDLEPQVAKRRRSNDGSAMPVVSTEAAPDKANQGTYHVWSIHDSREDVVAGSSSSMEKTSGKWSRKDSAPPPQRTSDPHTPMDMSSDSRPVVPLPSTSKAKTAGTRLAPPAPALDTSVPRTPEDVESLLREAAFEAQTLLRAANEPRATVWEHEEEEDSSDDEDELDVPLKLLVAKAQASSKDSTTPGPSKPTVPSTLKIPSTLPVPQSLPKLPLYGYPPMWAQSRQEVCESFDWFRSYQGGVYFIHDMVKGYLLSAFSASRDIFHHRGKLIISHGGGRGAESTHKNLSDTPLHASDQLAEDRSVRALLKTMELKRPMVLIIDDKYNLFPFDLASRNCTYAVLGFYRIAHAWAEKQSARGVEGQVVVRYKFAFQWCQEQGDPWWWNSAGANYDPSNPPLLANILNDPSRQNAMPSITQTYPICNTCAQASPQVFAEGWMCLKPTCATFFTLNNIAAPPYLSYSDNFLQPVPFSWENLGDMRPPIPSPNPENGIATGRHSCRGALLTNYFSQNTGEEYHYVAGTENTVPWNEAPAAVEGARKLINERMKQALNNDYHFNEVLSAGYMEKQKMAFHSDAERGLGPTVASLSLGASAYMHFRQHAHFVKELPKDCSREVLSLYLKHGDVVVMEGADIQKYYEHTVVPLNFRIAATARFIDNSGH</sequence>
<dbReference type="PANTHER" id="PTHR31573:SF4">
    <property type="entry name" value="FE2OG DIOXYGENASE DOMAIN-CONTAINING PROTEIN"/>
    <property type="match status" value="1"/>
</dbReference>
<dbReference type="GO" id="GO:0035516">
    <property type="term" value="F:broad specificity oxidative DNA demethylase activity"/>
    <property type="evidence" value="ECO:0007669"/>
    <property type="project" value="TreeGrafter"/>
</dbReference>